<dbReference type="EMBL" id="FJOG01000047">
    <property type="protein sequence ID" value="CZR67827.1"/>
    <property type="molecule type" value="Genomic_DNA"/>
</dbReference>
<feature type="domain" description="UDP-glucose/GDP-mannose dehydrogenase C-terminal" evidence="11">
    <location>
        <begin position="448"/>
        <end position="555"/>
    </location>
</feature>
<dbReference type="GO" id="GO:0000271">
    <property type="term" value="P:polysaccharide biosynthetic process"/>
    <property type="evidence" value="ECO:0007669"/>
    <property type="project" value="InterPro"/>
</dbReference>
<feature type="binding site" evidence="9">
    <location>
        <position position="462"/>
    </location>
    <ligand>
        <name>NAD(+)</name>
        <dbReference type="ChEBI" id="CHEBI:57540"/>
    </ligand>
</feature>
<dbReference type="PIRSF" id="PIRSF500134">
    <property type="entry name" value="UDPglc_DH_bac"/>
    <property type="match status" value="1"/>
</dbReference>
<dbReference type="EC" id="1.1.1.22" evidence="3"/>
<dbReference type="FunFam" id="1.20.5.100:FF:000001">
    <property type="entry name" value="UDP-glucose 6-dehydrogenase"/>
    <property type="match status" value="1"/>
</dbReference>
<feature type="binding site" evidence="9">
    <location>
        <position position="105"/>
    </location>
    <ligand>
        <name>NAD(+)</name>
        <dbReference type="ChEBI" id="CHEBI:57540"/>
    </ligand>
</feature>
<dbReference type="PIRSF" id="PIRSF000124">
    <property type="entry name" value="UDPglc_GDPman_dh"/>
    <property type="match status" value="1"/>
</dbReference>
<dbReference type="UniPathway" id="UPA00038">
    <property type="reaction ID" value="UER00491"/>
</dbReference>
<dbReference type="Gene3D" id="3.40.50.720">
    <property type="entry name" value="NAD(P)-binding Rossmann-like Domain"/>
    <property type="match status" value="2"/>
</dbReference>
<reference evidence="12 13" key="1">
    <citation type="submission" date="2016-03" db="EMBL/GenBank/DDBJ databases">
        <authorList>
            <person name="Ploux O."/>
        </authorList>
    </citation>
    <scope>NUCLEOTIDE SEQUENCE [LARGE SCALE GENOMIC DNA]</scope>
    <source>
        <strain evidence="12 13">UAMH 11012</strain>
    </source>
</reference>
<dbReference type="InterPro" id="IPR017476">
    <property type="entry name" value="UDP-Glc/GDP-Man"/>
</dbReference>
<feature type="binding site" evidence="9">
    <location>
        <position position="208"/>
    </location>
    <ligand>
        <name>NAD(+)</name>
        <dbReference type="ChEBI" id="CHEBI:57540"/>
    </ligand>
</feature>
<dbReference type="Gene3D" id="1.20.5.100">
    <property type="entry name" value="Cytochrome c1, transmembrane anchor, C-terminal"/>
    <property type="match status" value="1"/>
</dbReference>
<dbReference type="SMART" id="SM00984">
    <property type="entry name" value="UDPG_MGDP_dh_C"/>
    <property type="match status" value="1"/>
</dbReference>
<dbReference type="OrthoDB" id="5059218at2759"/>
<evidence type="ECO:0000256" key="8">
    <source>
        <dbReference type="PIRSR" id="PIRSR500134-2"/>
    </source>
</evidence>
<dbReference type="GO" id="GO:0006065">
    <property type="term" value="P:UDP-glucuronate biosynthetic process"/>
    <property type="evidence" value="ECO:0007669"/>
    <property type="project" value="UniProtKB-UniPathway"/>
</dbReference>
<dbReference type="InterPro" id="IPR028357">
    <property type="entry name" value="UDPglc_DH_bac"/>
</dbReference>
<feature type="binding site" evidence="9">
    <location>
        <position position="395"/>
    </location>
    <ligand>
        <name>NAD(+)</name>
        <dbReference type="ChEBI" id="CHEBI:57540"/>
    </ligand>
</feature>
<dbReference type="GO" id="GO:0005634">
    <property type="term" value="C:nucleus"/>
    <property type="evidence" value="ECO:0007669"/>
    <property type="project" value="TreeGrafter"/>
</dbReference>
<feature type="binding site" evidence="8">
    <location>
        <position position="455"/>
    </location>
    <ligand>
        <name>substrate</name>
    </ligand>
</feature>
<feature type="binding site" evidence="9">
    <location>
        <position position="248"/>
    </location>
    <ligand>
        <name>NAD(+)</name>
        <dbReference type="ChEBI" id="CHEBI:57540"/>
    </ligand>
</feature>
<dbReference type="InterPro" id="IPR014027">
    <property type="entry name" value="UDP-Glc/GDP-Man_DH_C"/>
</dbReference>
<dbReference type="STRING" id="576137.A0A1L7XSA3"/>
<feature type="compositionally biased region" description="Low complexity" evidence="10">
    <location>
        <begin position="154"/>
        <end position="163"/>
    </location>
</feature>
<evidence type="ECO:0000256" key="9">
    <source>
        <dbReference type="PIRSR" id="PIRSR500134-3"/>
    </source>
</evidence>
<evidence type="ECO:0000256" key="5">
    <source>
        <dbReference type="ARBA" id="ARBA00023027"/>
    </source>
</evidence>
<evidence type="ECO:0000313" key="13">
    <source>
        <dbReference type="Proteomes" id="UP000184330"/>
    </source>
</evidence>
<dbReference type="InterPro" id="IPR036291">
    <property type="entry name" value="NAD(P)-bd_dom_sf"/>
</dbReference>
<feature type="binding site" evidence="8">
    <location>
        <position position="336"/>
    </location>
    <ligand>
        <name>substrate</name>
    </ligand>
</feature>
<dbReference type="PANTHER" id="PTHR11374">
    <property type="entry name" value="UDP-GLUCOSE DEHYDROGENASE/UDP-MANNAC DEHYDROGENASE"/>
    <property type="match status" value="1"/>
</dbReference>
<feature type="binding site" evidence="8">
    <location>
        <begin position="381"/>
        <end position="385"/>
    </location>
    <ligand>
        <name>substrate</name>
    </ligand>
</feature>
<gene>
    <name evidence="12" type="ORF">PAC_17726</name>
</gene>
<dbReference type="Pfam" id="PF03721">
    <property type="entry name" value="UDPG_MGDP_dh_N"/>
    <property type="match status" value="2"/>
</dbReference>
<evidence type="ECO:0000256" key="4">
    <source>
        <dbReference type="ARBA" id="ARBA00023002"/>
    </source>
</evidence>
<comment type="similarity">
    <text evidence="2">Belongs to the UDP-glucose/GDP-mannose dehydrogenase family.</text>
</comment>
<evidence type="ECO:0000256" key="10">
    <source>
        <dbReference type="SAM" id="MobiDB-lite"/>
    </source>
</evidence>
<evidence type="ECO:0000256" key="2">
    <source>
        <dbReference type="ARBA" id="ARBA00006601"/>
    </source>
</evidence>
<comment type="pathway">
    <text evidence="1">Nucleotide-sugar biosynthesis; UDP-alpha-D-glucuronate biosynthesis; UDP-alpha-D-glucuronate from UDP-alpha-D-glucose: step 1/1.</text>
</comment>
<dbReference type="GO" id="GO:0003979">
    <property type="term" value="F:UDP-glucose 6-dehydrogenase activity"/>
    <property type="evidence" value="ECO:0007669"/>
    <property type="project" value="UniProtKB-EC"/>
</dbReference>
<dbReference type="InterPro" id="IPR001732">
    <property type="entry name" value="UDP-Glc/GDP-Man_DH_N"/>
</dbReference>
<dbReference type="InterPro" id="IPR008927">
    <property type="entry name" value="6-PGluconate_DH-like_C_sf"/>
</dbReference>
<dbReference type="InterPro" id="IPR036220">
    <property type="entry name" value="UDP-Glc/GDP-Man_DH_C_sf"/>
</dbReference>
<dbReference type="GO" id="GO:0051287">
    <property type="term" value="F:NAD binding"/>
    <property type="evidence" value="ECO:0007669"/>
    <property type="project" value="InterPro"/>
</dbReference>
<dbReference type="Proteomes" id="UP000184330">
    <property type="component" value="Unassembled WGS sequence"/>
</dbReference>
<dbReference type="PANTHER" id="PTHR11374:SF3">
    <property type="entry name" value="UDP-GLUCOSE 6-DEHYDROGENASE"/>
    <property type="match status" value="1"/>
</dbReference>
<organism evidence="12 13">
    <name type="scientific">Phialocephala subalpina</name>
    <dbReference type="NCBI Taxonomy" id="576137"/>
    <lineage>
        <taxon>Eukaryota</taxon>
        <taxon>Fungi</taxon>
        <taxon>Dikarya</taxon>
        <taxon>Ascomycota</taxon>
        <taxon>Pezizomycotina</taxon>
        <taxon>Leotiomycetes</taxon>
        <taxon>Helotiales</taxon>
        <taxon>Mollisiaceae</taxon>
        <taxon>Phialocephala</taxon>
        <taxon>Phialocephala fortinii species complex</taxon>
    </lineage>
</organism>
<dbReference type="InterPro" id="IPR014026">
    <property type="entry name" value="UDP-Glc/GDP-Man_DH_dimer"/>
</dbReference>
<dbReference type="Pfam" id="PF00984">
    <property type="entry name" value="UDPG_MGDP_dh"/>
    <property type="match status" value="1"/>
</dbReference>
<feature type="region of interest" description="Disordered" evidence="10">
    <location>
        <begin position="141"/>
        <end position="170"/>
    </location>
</feature>
<accession>A0A1L7XSA3</accession>
<evidence type="ECO:0000259" key="11">
    <source>
        <dbReference type="SMART" id="SM00984"/>
    </source>
</evidence>
<feature type="binding site" evidence="9">
    <location>
        <position position="110"/>
    </location>
    <ligand>
        <name>NAD(+)</name>
        <dbReference type="ChEBI" id="CHEBI:57540"/>
    </ligand>
</feature>
<keyword evidence="4" id="KW-0560">Oxidoreductase</keyword>
<dbReference type="SUPFAM" id="SSF48179">
    <property type="entry name" value="6-phosphogluconate dehydrogenase C-terminal domain-like"/>
    <property type="match status" value="1"/>
</dbReference>
<dbReference type="AlphaFoldDB" id="A0A1L7XSA3"/>
<feature type="region of interest" description="Disordered" evidence="10">
    <location>
        <begin position="541"/>
        <end position="570"/>
    </location>
</feature>
<comment type="catalytic activity">
    <reaction evidence="6">
        <text>UDP-alpha-D-glucose + 2 NAD(+) + H2O = UDP-alpha-D-glucuronate + 2 NADH + 3 H(+)</text>
        <dbReference type="Rhea" id="RHEA:23596"/>
        <dbReference type="ChEBI" id="CHEBI:15377"/>
        <dbReference type="ChEBI" id="CHEBI:15378"/>
        <dbReference type="ChEBI" id="CHEBI:57540"/>
        <dbReference type="ChEBI" id="CHEBI:57945"/>
        <dbReference type="ChEBI" id="CHEBI:58052"/>
        <dbReference type="ChEBI" id="CHEBI:58885"/>
        <dbReference type="EC" id="1.1.1.22"/>
    </reaction>
</comment>
<dbReference type="GO" id="GO:0006024">
    <property type="term" value="P:glycosaminoglycan biosynthetic process"/>
    <property type="evidence" value="ECO:0007669"/>
    <property type="project" value="TreeGrafter"/>
</dbReference>
<dbReference type="Pfam" id="PF03720">
    <property type="entry name" value="UDPG_MGDP_dh_C"/>
    <property type="match status" value="1"/>
</dbReference>
<proteinExistence type="inferred from homology"/>
<dbReference type="NCBIfam" id="TIGR03026">
    <property type="entry name" value="NDP-sugDHase"/>
    <property type="match status" value="1"/>
</dbReference>
<evidence type="ECO:0000256" key="6">
    <source>
        <dbReference type="ARBA" id="ARBA00047473"/>
    </source>
</evidence>
<protein>
    <recommendedName>
        <fullName evidence="3">UDP-glucose 6-dehydrogenase</fullName>
        <ecNumber evidence="3">1.1.1.22</ecNumber>
    </recommendedName>
</protein>
<dbReference type="InterPro" id="IPR028356">
    <property type="entry name" value="UDPglc_DH_euk"/>
</dbReference>
<evidence type="ECO:0000256" key="7">
    <source>
        <dbReference type="PIRSR" id="PIRSR500134-1"/>
    </source>
</evidence>
<name>A0A1L7XSA3_9HELO</name>
<evidence type="ECO:0000313" key="12">
    <source>
        <dbReference type="EMBL" id="CZR67827.1"/>
    </source>
</evidence>
<keyword evidence="13" id="KW-1185">Reference proteome</keyword>
<dbReference type="SUPFAM" id="SSF51735">
    <property type="entry name" value="NAD(P)-binding Rossmann-fold domains"/>
    <property type="match status" value="1"/>
</dbReference>
<keyword evidence="5 9" id="KW-0520">NAD</keyword>
<evidence type="ECO:0000256" key="3">
    <source>
        <dbReference type="ARBA" id="ARBA00012954"/>
    </source>
</evidence>
<sequence length="676" mass="73976">MFRHPSFPASAVDSEDSIVDISTAPTTPDGSLSFSPVLQALKLQDALEDAASGGKQRTSSTSLDAVLHGNNGVKNICCVGAGYVGGPTAAVMAFQNPHVKVTVVDRDPNRIAQWKTRHLPIFEPGLDTILRIARDGSKRFSFTNEPARPDSLDSMSSTTSTSESECESQCGEHRDEIAVLPRTPNLFFSTEVSKCISEADIVLIAVNTPTKMRGIGGGRATDVTALEAVTREIAIHAKPGAVLVEKSTVPCRTAEIIQDTLQIHRPHQHFEVLSNPEFLAAGTAINDLLVPDRVIIGSSPTPAGYRAVETLASVYASWVPRERIVTMNVWSSELSKLVANSMLAQRISSINSISAICEKTGADIDEVAKSIGMDPRIGAKYLKSGIGFGGSCFRKDILSLVYLAETLGLDEVAEYWTQVLTVNEWQRTRFVRRVVKCLNGTLVGKKLAVLGYAFKAQTDDTRESPALECIKNLLEDCPREIAVFDPYCEPRIVREEIRKLVGDHVLKENGGNIEVYSDAYQGCAGAHAVLIMTECDQFRTSTPSSSHKLGARQTKVQKSKKPTDPRPFQRLEPTESEILALQKYLASTYSTSDPLQRYEEEPACEEGCEKCEGEMSKTVVLDDKREERLDWAKIAYHLQKPKWVFDGRNVVDMDVMSGLGVRVEGIGKVGWGGIGR</sequence>
<feature type="active site" description="Nucleophile" evidence="7">
    <location>
        <position position="392"/>
    </location>
</feature>
<evidence type="ECO:0000256" key="1">
    <source>
        <dbReference type="ARBA" id="ARBA00004701"/>
    </source>
</evidence>
<feature type="binding site" evidence="8">
    <location>
        <position position="389"/>
    </location>
    <ligand>
        <name>substrate</name>
    </ligand>
</feature>
<dbReference type="SUPFAM" id="SSF52413">
    <property type="entry name" value="UDP-glucose/GDP-mannose dehydrogenase C-terminal domain"/>
    <property type="match status" value="1"/>
</dbReference>
<feature type="compositionally biased region" description="Basic and acidic residues" evidence="10">
    <location>
        <begin position="561"/>
        <end position="570"/>
    </location>
</feature>